<dbReference type="EMBL" id="KL363234">
    <property type="protein sequence ID" value="KFD51866.1"/>
    <property type="molecule type" value="Genomic_DNA"/>
</dbReference>
<dbReference type="AlphaFoldDB" id="A0A085NC09"/>
<protein>
    <submittedName>
        <fullName evidence="2">Uncharacterized protein</fullName>
    </submittedName>
</protein>
<accession>A0A085NC09</accession>
<dbReference type="EMBL" id="KL367519">
    <property type="protein sequence ID" value="KFD67005.1"/>
    <property type="molecule type" value="Genomic_DNA"/>
</dbReference>
<name>A0A085NC09_9BILA</name>
<gene>
    <name evidence="1" type="ORF">M513_07195</name>
    <name evidence="2" type="ORF">M514_07195</name>
</gene>
<reference evidence="2 3" key="1">
    <citation type="journal article" date="2014" name="Nat. Genet.">
        <title>Genome and transcriptome of the porcine whipworm Trichuris suis.</title>
        <authorList>
            <person name="Jex A.R."/>
            <person name="Nejsum P."/>
            <person name="Schwarz E.M."/>
            <person name="Hu L."/>
            <person name="Young N.D."/>
            <person name="Hall R.S."/>
            <person name="Korhonen P.K."/>
            <person name="Liao S."/>
            <person name="Thamsborg S."/>
            <person name="Xia J."/>
            <person name="Xu P."/>
            <person name="Wang S."/>
            <person name="Scheerlinck J.P."/>
            <person name="Hofmann A."/>
            <person name="Sternberg P.W."/>
            <person name="Wang J."/>
            <person name="Gasser R.B."/>
        </authorList>
    </citation>
    <scope>NUCLEOTIDE SEQUENCE [LARGE SCALE GENOMIC DNA]</scope>
    <source>
        <strain evidence="2">DCEP-RM93F</strain>
        <strain evidence="1">DCEP-RM93M</strain>
    </source>
</reference>
<sequence>MEQLKRSRAGLKGRITVLKRELLEAIATGKKLSLIEDMERSLSGYMAKAYDVQTEIEQLVADDAELTEELESWMRFEGEVRNLLVQVKERVSHLVKDTPQENGKVTVQAENWCGPLLPKWTCPNLAAIFWNSPHFGTSLKQVSTPVKI</sequence>
<dbReference type="Proteomes" id="UP000030758">
    <property type="component" value="Unassembled WGS sequence"/>
</dbReference>
<evidence type="ECO:0000313" key="1">
    <source>
        <dbReference type="EMBL" id="KFD51866.1"/>
    </source>
</evidence>
<organism evidence="2">
    <name type="scientific">Trichuris suis</name>
    <name type="common">pig whipworm</name>
    <dbReference type="NCBI Taxonomy" id="68888"/>
    <lineage>
        <taxon>Eukaryota</taxon>
        <taxon>Metazoa</taxon>
        <taxon>Ecdysozoa</taxon>
        <taxon>Nematoda</taxon>
        <taxon>Enoplea</taxon>
        <taxon>Dorylaimia</taxon>
        <taxon>Trichinellida</taxon>
        <taxon>Trichuridae</taxon>
        <taxon>Trichuris</taxon>
    </lineage>
</organism>
<keyword evidence="3" id="KW-1185">Reference proteome</keyword>
<proteinExistence type="predicted"/>
<evidence type="ECO:0000313" key="3">
    <source>
        <dbReference type="Proteomes" id="UP000030764"/>
    </source>
</evidence>
<evidence type="ECO:0000313" key="2">
    <source>
        <dbReference type="EMBL" id="KFD67005.1"/>
    </source>
</evidence>
<dbReference type="Proteomes" id="UP000030764">
    <property type="component" value="Unassembled WGS sequence"/>
</dbReference>